<keyword evidence="7" id="KW-0175">Coiled coil</keyword>
<evidence type="ECO:0000313" key="10">
    <source>
        <dbReference type="EMBL" id="RAZ74803.1"/>
    </source>
</evidence>
<feature type="coiled-coil region" evidence="7">
    <location>
        <begin position="59"/>
        <end position="86"/>
    </location>
</feature>
<dbReference type="InterPro" id="IPR014284">
    <property type="entry name" value="RNA_pol_sigma-70_dom"/>
</dbReference>
<evidence type="ECO:0000259" key="9">
    <source>
        <dbReference type="Pfam" id="PF08281"/>
    </source>
</evidence>
<gene>
    <name evidence="10" type="ORF">DPM35_17810</name>
</gene>
<evidence type="ECO:0000256" key="2">
    <source>
        <dbReference type="ARBA" id="ARBA00011344"/>
    </source>
</evidence>
<dbReference type="InterPro" id="IPR007627">
    <property type="entry name" value="RNA_pol_sigma70_r2"/>
</dbReference>
<feature type="domain" description="RNA polymerase sigma-70 region 2" evidence="8">
    <location>
        <begin position="78"/>
        <end position="139"/>
    </location>
</feature>
<evidence type="ECO:0000256" key="5">
    <source>
        <dbReference type="ARBA" id="ARBA00023125"/>
    </source>
</evidence>
<evidence type="ECO:0000313" key="11">
    <source>
        <dbReference type="Proteomes" id="UP000251956"/>
    </source>
</evidence>
<evidence type="ECO:0000259" key="8">
    <source>
        <dbReference type="Pfam" id="PF04542"/>
    </source>
</evidence>
<dbReference type="NCBIfam" id="TIGR02937">
    <property type="entry name" value="sigma70-ECF"/>
    <property type="match status" value="1"/>
</dbReference>
<dbReference type="Gene3D" id="1.10.10.10">
    <property type="entry name" value="Winged helix-like DNA-binding domain superfamily/Winged helix DNA-binding domain"/>
    <property type="match status" value="1"/>
</dbReference>
<keyword evidence="5" id="KW-0238">DNA-binding</keyword>
<keyword evidence="4" id="KW-0731">Sigma factor</keyword>
<dbReference type="Pfam" id="PF08281">
    <property type="entry name" value="Sigma70_r4_2"/>
    <property type="match status" value="1"/>
</dbReference>
<accession>A0A330GN19</accession>
<keyword evidence="3" id="KW-0805">Transcription regulation</keyword>
<dbReference type="InterPro" id="IPR013325">
    <property type="entry name" value="RNA_pol_sigma_r2"/>
</dbReference>
<sequence length="354" mass="39905">MAFGRRHRGLPRRSAFRRLHEVHRRARSRREHDGSHDLFAYGRDRRPGGCVTGLHDQSAATTEARLRAFEREAAGLRAKLHRYASRMVGSVIDGEDIVQEALAKGFVAIRNGDMPDRTEPWLFRIAHNAALDFLRKRARLRGRESEVELDTIADENSALDARIAAEASLAELMQLPPAQRCAVLLKDVLGHSLEEIGEILETSDMAIKGALQRGRESLRKLAAPPRMASARPALDRQEMRRLGDYVVAFNARDFDTLRGLLAEDVKLELVNRLRADGKEFVGNYFGRYADETHWHFATGLVEGRPAILVTSPERPDGPPRYFILIDWEDGRIAGIRDFLFADYVMDGLEYSGAP</sequence>
<dbReference type="SUPFAM" id="SSF54427">
    <property type="entry name" value="NTF2-like"/>
    <property type="match status" value="1"/>
</dbReference>
<dbReference type="AlphaFoldDB" id="A0A330GN19"/>
<dbReference type="Proteomes" id="UP000251956">
    <property type="component" value="Unassembled WGS sequence"/>
</dbReference>
<dbReference type="Pfam" id="PF04542">
    <property type="entry name" value="Sigma70_r2"/>
    <property type="match status" value="1"/>
</dbReference>
<evidence type="ECO:0000256" key="3">
    <source>
        <dbReference type="ARBA" id="ARBA00023015"/>
    </source>
</evidence>
<evidence type="ECO:0000256" key="4">
    <source>
        <dbReference type="ARBA" id="ARBA00023082"/>
    </source>
</evidence>
<name>A0A330GN19_9HYPH</name>
<evidence type="ECO:0000256" key="6">
    <source>
        <dbReference type="ARBA" id="ARBA00023163"/>
    </source>
</evidence>
<dbReference type="GO" id="GO:0006352">
    <property type="term" value="P:DNA-templated transcription initiation"/>
    <property type="evidence" value="ECO:0007669"/>
    <property type="project" value="InterPro"/>
</dbReference>
<dbReference type="InterPro" id="IPR013249">
    <property type="entry name" value="RNA_pol_sigma70_r4_t2"/>
</dbReference>
<evidence type="ECO:0000256" key="7">
    <source>
        <dbReference type="SAM" id="Coils"/>
    </source>
</evidence>
<dbReference type="InterPro" id="IPR013324">
    <property type="entry name" value="RNA_pol_sigma_r3/r4-like"/>
</dbReference>
<dbReference type="Gene3D" id="1.10.1740.10">
    <property type="match status" value="1"/>
</dbReference>
<keyword evidence="11" id="KW-1185">Reference proteome</keyword>
<keyword evidence="6" id="KW-0804">Transcription</keyword>
<evidence type="ECO:0000256" key="1">
    <source>
        <dbReference type="ARBA" id="ARBA00010641"/>
    </source>
</evidence>
<comment type="similarity">
    <text evidence="1">Belongs to the sigma-70 factor family. ECF subfamily.</text>
</comment>
<reference evidence="10 11" key="1">
    <citation type="submission" date="2018-07" db="EMBL/GenBank/DDBJ databases">
        <title>Diversity of Mesorhizobium strains in Brazil.</title>
        <authorList>
            <person name="Helene L.C.F."/>
            <person name="Dall'Agnol R."/>
            <person name="Delamuta J.R.M."/>
            <person name="Hungria M."/>
        </authorList>
    </citation>
    <scope>NUCLEOTIDE SEQUENCE [LARGE SCALE GENOMIC DNA]</scope>
    <source>
        <strain evidence="10 11">CNPSo 3140</strain>
    </source>
</reference>
<dbReference type="PANTHER" id="PTHR43133">
    <property type="entry name" value="RNA POLYMERASE ECF-TYPE SIGMA FACTO"/>
    <property type="match status" value="1"/>
</dbReference>
<dbReference type="SUPFAM" id="SSF88659">
    <property type="entry name" value="Sigma3 and sigma4 domains of RNA polymerase sigma factors"/>
    <property type="match status" value="1"/>
</dbReference>
<protein>
    <submittedName>
        <fullName evidence="10">RNA polymerase sigma factor</fullName>
    </submittedName>
</protein>
<proteinExistence type="inferred from homology"/>
<feature type="domain" description="RNA polymerase sigma factor 70 region 4 type 2" evidence="9">
    <location>
        <begin position="172"/>
        <end position="218"/>
    </location>
</feature>
<comment type="caution">
    <text evidence="10">The sequence shown here is derived from an EMBL/GenBank/DDBJ whole genome shotgun (WGS) entry which is preliminary data.</text>
</comment>
<dbReference type="OrthoDB" id="7193272at2"/>
<organism evidence="10 11">
    <name type="scientific">Mesorhizobium atlanticum</name>
    <dbReference type="NCBI Taxonomy" id="2233532"/>
    <lineage>
        <taxon>Bacteria</taxon>
        <taxon>Pseudomonadati</taxon>
        <taxon>Pseudomonadota</taxon>
        <taxon>Alphaproteobacteria</taxon>
        <taxon>Hyphomicrobiales</taxon>
        <taxon>Phyllobacteriaceae</taxon>
        <taxon>Mesorhizobium</taxon>
    </lineage>
</organism>
<dbReference type="Gene3D" id="3.10.450.50">
    <property type="match status" value="1"/>
</dbReference>
<dbReference type="EMBL" id="QMBQ01000005">
    <property type="protein sequence ID" value="RAZ74803.1"/>
    <property type="molecule type" value="Genomic_DNA"/>
</dbReference>
<dbReference type="InterPro" id="IPR032710">
    <property type="entry name" value="NTF2-like_dom_sf"/>
</dbReference>
<dbReference type="InterPro" id="IPR039425">
    <property type="entry name" value="RNA_pol_sigma-70-like"/>
</dbReference>
<comment type="subunit">
    <text evidence="2">Interacts transiently with the RNA polymerase catalytic core formed by RpoA, RpoB, RpoC and RpoZ (2 alpha, 1 beta, 1 beta' and 1 omega subunit) to form the RNA polymerase holoenzyme that can initiate transcription.</text>
</comment>
<dbReference type="GO" id="GO:0003677">
    <property type="term" value="F:DNA binding"/>
    <property type="evidence" value="ECO:0007669"/>
    <property type="project" value="UniProtKB-KW"/>
</dbReference>
<dbReference type="InterPro" id="IPR036388">
    <property type="entry name" value="WH-like_DNA-bd_sf"/>
</dbReference>
<dbReference type="SUPFAM" id="SSF88946">
    <property type="entry name" value="Sigma2 domain of RNA polymerase sigma factors"/>
    <property type="match status" value="1"/>
</dbReference>
<dbReference type="PANTHER" id="PTHR43133:SF8">
    <property type="entry name" value="RNA POLYMERASE SIGMA FACTOR HI_1459-RELATED"/>
    <property type="match status" value="1"/>
</dbReference>
<dbReference type="GO" id="GO:0016987">
    <property type="term" value="F:sigma factor activity"/>
    <property type="evidence" value="ECO:0007669"/>
    <property type="project" value="UniProtKB-KW"/>
</dbReference>